<dbReference type="AlphaFoldDB" id="E6QX55"/>
<dbReference type="EMBL" id="CABR01000171">
    <property type="protein sequence ID" value="CBI11829.1"/>
    <property type="molecule type" value="Genomic_DNA"/>
</dbReference>
<accession>E6QX55</accession>
<organism evidence="1">
    <name type="scientific">mine drainage metagenome</name>
    <dbReference type="NCBI Taxonomy" id="410659"/>
    <lineage>
        <taxon>unclassified sequences</taxon>
        <taxon>metagenomes</taxon>
        <taxon>ecological metagenomes</taxon>
    </lineage>
</organism>
<sequence length="356" mass="39696">MTAEPKQPAFSFHIEGGKPDVQAVPAAVLVQILENAQRAFELIGVQVEGRGIKERARVSSATSQRFQMVCQIPVSGSYAMPVTIGGAGELFSAELAVKAFGIFRDVMGKVSARRCEELISILPDERIRRRVLESVKGMSPRADAQWKLSLFDDKSVSFATFDVQTIPFIESVLVPAEQREAARIVTGELKSIDFTERKITIIYPSTSKELACFYEESVEDLLYEKRRDFIQVTGRVLLDEHGSPTKIIDVTDIRDLDMSAFVIDTVRYGDLVLEAGSTLSLEPVLDESKQLLCIEENELGIDVFATSREALLAELYEQVAMLWQEYAKAPDEELDVPARQLKMALLNRFTEVTHAA</sequence>
<proteinExistence type="predicted"/>
<comment type="caution">
    <text evidence="1">The sequence shown here is derived from an EMBL/GenBank/DDBJ whole genome shotgun (WGS) entry which is preliminary data.</text>
</comment>
<evidence type="ECO:0000313" key="1">
    <source>
        <dbReference type="EMBL" id="CBI11829.1"/>
    </source>
</evidence>
<name>E6QX55_9ZZZZ</name>
<gene>
    <name evidence="1" type="ORF">CARN7_2677</name>
</gene>
<reference evidence="1" key="1">
    <citation type="submission" date="2009-10" db="EMBL/GenBank/DDBJ databases">
        <title>Diversity of trophic interactions inside an arsenic-rich microbial ecosystem.</title>
        <authorList>
            <person name="Bertin P.N."/>
            <person name="Heinrich-Salmeron A."/>
            <person name="Pelletier E."/>
            <person name="Goulhen-Chollet F."/>
            <person name="Arsene-Ploetze F."/>
            <person name="Gallien S."/>
            <person name="Calteau A."/>
            <person name="Vallenet D."/>
            <person name="Casiot C."/>
            <person name="Chane-Woon-Ming B."/>
            <person name="Giloteaux L."/>
            <person name="Barakat M."/>
            <person name="Bonnefoy V."/>
            <person name="Bruneel O."/>
            <person name="Chandler M."/>
            <person name="Cleiss J."/>
            <person name="Duran R."/>
            <person name="Elbaz-Poulichet F."/>
            <person name="Fonknechten N."/>
            <person name="Lauga B."/>
            <person name="Mornico D."/>
            <person name="Ortet P."/>
            <person name="Schaeffer C."/>
            <person name="Siguier P."/>
            <person name="Alexander Thil Smith A."/>
            <person name="Van Dorsselaer A."/>
            <person name="Weissenbach J."/>
            <person name="Medigue C."/>
            <person name="Le Paslier D."/>
        </authorList>
    </citation>
    <scope>NUCLEOTIDE SEQUENCE</scope>
</reference>
<protein>
    <submittedName>
        <fullName evidence="1">Uncharacterized protein</fullName>
    </submittedName>
</protein>